<dbReference type="GO" id="GO:0019843">
    <property type="term" value="F:rRNA binding"/>
    <property type="evidence" value="ECO:0007669"/>
    <property type="project" value="UniProtKB-KW"/>
</dbReference>
<dbReference type="GO" id="GO:0005840">
    <property type="term" value="C:ribosome"/>
    <property type="evidence" value="ECO:0007669"/>
    <property type="project" value="UniProtKB-KW"/>
</dbReference>
<dbReference type="AlphaFoldDB" id="A0A4D6WZG9"/>
<protein>
    <recommendedName>
        <fullName evidence="7">Large ribosomal subunit protein uL4c</fullName>
    </recommendedName>
    <alternativeName>
        <fullName evidence="8">50S ribosomal protein L4, chloroplastic</fullName>
    </alternativeName>
</protein>
<name>A0A4D6WZG9_9FLOR</name>
<geneLocation type="plastid" evidence="10"/>
<dbReference type="GO" id="GO:0003735">
    <property type="term" value="F:structural constituent of ribosome"/>
    <property type="evidence" value="ECO:0007669"/>
    <property type="project" value="InterPro"/>
</dbReference>
<accession>A0A4D6WZG9</accession>
<dbReference type="PANTHER" id="PTHR10746">
    <property type="entry name" value="50S RIBOSOMAL PROTEIN L4"/>
    <property type="match status" value="1"/>
</dbReference>
<dbReference type="PANTHER" id="PTHR10746:SF17">
    <property type="entry name" value="LARGE RIBOSOMAL SUBUNIT PROTEIN UL4C"/>
    <property type="match status" value="1"/>
</dbReference>
<evidence type="ECO:0000256" key="2">
    <source>
        <dbReference type="ARBA" id="ARBA00010528"/>
    </source>
</evidence>
<comment type="similarity">
    <text evidence="2">Belongs to the universal ribosomal protein uL4 family.</text>
</comment>
<keyword evidence="5 10" id="KW-0689">Ribosomal protein</keyword>
<dbReference type="Pfam" id="PF00573">
    <property type="entry name" value="Ribosomal_L4"/>
    <property type="match status" value="1"/>
</dbReference>
<evidence type="ECO:0000256" key="4">
    <source>
        <dbReference type="ARBA" id="ARBA00022884"/>
    </source>
</evidence>
<dbReference type="InterPro" id="IPR013005">
    <property type="entry name" value="Ribosomal_uL4-like"/>
</dbReference>
<keyword evidence="6" id="KW-0687">Ribonucleoprotein</keyword>
<sequence>MIINKQITYIINKDKNLDSSIISTSLDLKINDNHEQSMYLIHKALKWQLNQKRQGNAHTKTRKEVRGGGRKPWKQKGTGRARAGSNRSPLWKGGGVIFGPKSKIYQSKINKKEKRLAIQTLIYNKFPNTFVIDDIFNNLAKPSTKIILNKVKQLNINIDTTKKILIITANKTDTLYRSIRNLANVDLVAANHINILSLLKADIILMTIDSINIIHNMYNYNNEQYKS</sequence>
<evidence type="ECO:0000256" key="5">
    <source>
        <dbReference type="ARBA" id="ARBA00022980"/>
    </source>
</evidence>
<keyword evidence="3" id="KW-0699">rRNA-binding</keyword>
<dbReference type="NCBIfam" id="TIGR03953">
    <property type="entry name" value="rplD_bact"/>
    <property type="match status" value="1"/>
</dbReference>
<dbReference type="InterPro" id="IPR002136">
    <property type="entry name" value="Ribosomal_uL4"/>
</dbReference>
<gene>
    <name evidence="10" type="primary">rpl4</name>
</gene>
<dbReference type="EMBL" id="MK814707">
    <property type="protein sequence ID" value="QCI08008.1"/>
    <property type="molecule type" value="Genomic_DNA"/>
</dbReference>
<evidence type="ECO:0000256" key="9">
    <source>
        <dbReference type="SAM" id="MobiDB-lite"/>
    </source>
</evidence>
<evidence type="ECO:0000256" key="8">
    <source>
        <dbReference type="ARBA" id="ARBA00035387"/>
    </source>
</evidence>
<reference evidence="10" key="1">
    <citation type="journal article" date="2019" name="Mol. Phylogenet. Evol.">
        <title>Morphological evolution and classification of the red algal order Ceramiales inferred using plastid phylogenomics.</title>
        <authorList>
            <person name="Diaz-Tapia P."/>
            <person name="Pasella M.M."/>
            <person name="Verbruggen H."/>
            <person name="Maggs C.A."/>
        </authorList>
    </citation>
    <scope>NUCLEOTIDE SEQUENCE</scope>
    <source>
        <strain evidence="10">PD2953_5</strain>
    </source>
</reference>
<proteinExistence type="inferred from homology"/>
<evidence type="ECO:0000256" key="1">
    <source>
        <dbReference type="ARBA" id="ARBA00004083"/>
    </source>
</evidence>
<keyword evidence="4" id="KW-0694">RNA-binding</keyword>
<dbReference type="InterPro" id="IPR023574">
    <property type="entry name" value="Ribosomal_uL4_dom_sf"/>
</dbReference>
<evidence type="ECO:0000256" key="6">
    <source>
        <dbReference type="ARBA" id="ARBA00023274"/>
    </source>
</evidence>
<evidence type="ECO:0000256" key="7">
    <source>
        <dbReference type="ARBA" id="ARBA00035208"/>
    </source>
</evidence>
<keyword evidence="10" id="KW-0934">Plastid</keyword>
<dbReference type="GO" id="GO:0006412">
    <property type="term" value="P:translation"/>
    <property type="evidence" value="ECO:0007669"/>
    <property type="project" value="InterPro"/>
</dbReference>
<evidence type="ECO:0000256" key="3">
    <source>
        <dbReference type="ARBA" id="ARBA00022730"/>
    </source>
</evidence>
<dbReference type="SUPFAM" id="SSF52166">
    <property type="entry name" value="Ribosomal protein L4"/>
    <property type="match status" value="1"/>
</dbReference>
<dbReference type="GO" id="GO:1990904">
    <property type="term" value="C:ribonucleoprotein complex"/>
    <property type="evidence" value="ECO:0007669"/>
    <property type="project" value="UniProtKB-KW"/>
</dbReference>
<dbReference type="Gene3D" id="3.40.1370.10">
    <property type="match status" value="1"/>
</dbReference>
<feature type="compositionally biased region" description="Basic residues" evidence="9">
    <location>
        <begin position="68"/>
        <end position="79"/>
    </location>
</feature>
<feature type="region of interest" description="Disordered" evidence="9">
    <location>
        <begin position="51"/>
        <end position="88"/>
    </location>
</feature>
<dbReference type="HAMAP" id="MF_01328_B">
    <property type="entry name" value="Ribosomal_uL4_B"/>
    <property type="match status" value="1"/>
</dbReference>
<organism evidence="10">
    <name type="scientific">Plumaria plumosa</name>
    <dbReference type="NCBI Taxonomy" id="189642"/>
    <lineage>
        <taxon>Eukaryota</taxon>
        <taxon>Rhodophyta</taxon>
        <taxon>Florideophyceae</taxon>
        <taxon>Rhodymeniophycidae</taxon>
        <taxon>Ceramiales</taxon>
        <taxon>Wrangeliaceae</taxon>
        <taxon>Plumaria</taxon>
    </lineage>
</organism>
<evidence type="ECO:0000313" key="10">
    <source>
        <dbReference type="EMBL" id="QCI08008.1"/>
    </source>
</evidence>
<comment type="function">
    <text evidence="1">Probably binds the 23S rRNA.</text>
</comment>
<reference evidence="10" key="2">
    <citation type="submission" date="2019-04" db="EMBL/GenBank/DDBJ databases">
        <authorList>
            <person name="Pasella M."/>
        </authorList>
    </citation>
    <scope>NUCLEOTIDE SEQUENCE</scope>
    <source>
        <strain evidence="10">PD2953_5</strain>
    </source>
</reference>